<proteinExistence type="predicted"/>
<keyword evidence="1" id="KW-1133">Transmembrane helix</keyword>
<gene>
    <name evidence="3" type="ORF">DCAF_LOCUS3618</name>
</gene>
<evidence type="ECO:0000313" key="3">
    <source>
        <dbReference type="EMBL" id="CAK7325925.1"/>
    </source>
</evidence>
<evidence type="ECO:0000313" key="4">
    <source>
        <dbReference type="Proteomes" id="UP001314170"/>
    </source>
</evidence>
<dbReference type="GO" id="GO:0000139">
    <property type="term" value="C:Golgi membrane"/>
    <property type="evidence" value="ECO:0007669"/>
    <property type="project" value="UniProtKB-SubCell"/>
</dbReference>
<feature type="chain" id="PRO_5043897999" evidence="2">
    <location>
        <begin position="25"/>
        <end position="326"/>
    </location>
</feature>
<evidence type="ECO:0000256" key="2">
    <source>
        <dbReference type="SAM" id="SignalP"/>
    </source>
</evidence>
<keyword evidence="1" id="KW-0472">Membrane</keyword>
<accession>A0AAV1QYQ0</accession>
<dbReference type="PANTHER" id="PTHR15071:SF0">
    <property type="entry name" value="MANNOSE 6-PHOSPHATE RECEPTOR-LIKE PROTEIN 1"/>
    <property type="match status" value="1"/>
</dbReference>
<dbReference type="AlphaFoldDB" id="A0AAV1QYQ0"/>
<evidence type="ECO:0000256" key="1">
    <source>
        <dbReference type="SAM" id="Phobius"/>
    </source>
</evidence>
<dbReference type="Proteomes" id="UP001314170">
    <property type="component" value="Unassembled WGS sequence"/>
</dbReference>
<organism evidence="3 4">
    <name type="scientific">Dovyalis caffra</name>
    <dbReference type="NCBI Taxonomy" id="77055"/>
    <lineage>
        <taxon>Eukaryota</taxon>
        <taxon>Viridiplantae</taxon>
        <taxon>Streptophyta</taxon>
        <taxon>Embryophyta</taxon>
        <taxon>Tracheophyta</taxon>
        <taxon>Spermatophyta</taxon>
        <taxon>Magnoliopsida</taxon>
        <taxon>eudicotyledons</taxon>
        <taxon>Gunneridae</taxon>
        <taxon>Pentapetalae</taxon>
        <taxon>rosids</taxon>
        <taxon>fabids</taxon>
        <taxon>Malpighiales</taxon>
        <taxon>Salicaceae</taxon>
        <taxon>Flacourtieae</taxon>
        <taxon>Dovyalis</taxon>
    </lineage>
</organism>
<comment type="caution">
    <text evidence="3">The sequence shown here is derived from an EMBL/GenBank/DDBJ whole genome shotgun (WGS) entry which is preliminary data.</text>
</comment>
<sequence>MTISFFNSLTYYFLIIGILHQAGSLNPVSAVCELSLVDGNKLYSFNLVSPLPNFPHGVLSEDGFAGAESDFIQGGNKESTGIPDVVKKGVPITIYSLWSFWVRVIAVVDLPLSFSFLIVWSSSALDCGGSSRCGMECSALVAKNIEGLLDIIVSCVIQVVMMYASLLEKSQALPLTLLPGCAFCDAVAYESDSSISSLPVGVIFASANAFPIIINVADNRTPHKGVVVKMTSSGPKHNCSLSVSVICDSNRAHGPHSLEKLGTCDYAAMLQHPSGCATINVHGKGLGWFGTMMIIILCLFGGYILIGAVYRHFFLGVRGLDVSFIS</sequence>
<reference evidence="3 4" key="1">
    <citation type="submission" date="2024-01" db="EMBL/GenBank/DDBJ databases">
        <authorList>
            <person name="Waweru B."/>
        </authorList>
    </citation>
    <scope>NUCLEOTIDE SEQUENCE [LARGE SCALE GENOMIC DNA]</scope>
</reference>
<keyword evidence="1" id="KW-0812">Transmembrane</keyword>
<feature type="signal peptide" evidence="2">
    <location>
        <begin position="1"/>
        <end position="24"/>
    </location>
</feature>
<keyword evidence="4" id="KW-1185">Reference proteome</keyword>
<dbReference type="EMBL" id="CAWUPB010000850">
    <property type="protein sequence ID" value="CAK7325925.1"/>
    <property type="molecule type" value="Genomic_DNA"/>
</dbReference>
<name>A0AAV1QYQ0_9ROSI</name>
<keyword evidence="2" id="KW-0732">Signal</keyword>
<protein>
    <submittedName>
        <fullName evidence="3">Uncharacterized protein</fullName>
    </submittedName>
</protein>
<dbReference type="PANTHER" id="PTHR15071">
    <property type="entry name" value="MANNOSE-6-PHOSPHATE RECEPTOR FAMILY MEMBER"/>
    <property type="match status" value="1"/>
</dbReference>
<feature type="transmembrane region" description="Helical" evidence="1">
    <location>
        <begin position="286"/>
        <end position="310"/>
    </location>
</feature>